<evidence type="ECO:0000313" key="4">
    <source>
        <dbReference type="Proteomes" id="UP001247620"/>
    </source>
</evidence>
<organism evidence="3 4">
    <name type="scientific">Mucilaginibacter pocheonensis</name>
    <dbReference type="NCBI Taxonomy" id="398050"/>
    <lineage>
        <taxon>Bacteria</taxon>
        <taxon>Pseudomonadati</taxon>
        <taxon>Bacteroidota</taxon>
        <taxon>Sphingobacteriia</taxon>
        <taxon>Sphingobacteriales</taxon>
        <taxon>Sphingobacteriaceae</taxon>
        <taxon>Mucilaginibacter</taxon>
    </lineage>
</organism>
<evidence type="ECO:0000256" key="1">
    <source>
        <dbReference type="SAM" id="Phobius"/>
    </source>
</evidence>
<evidence type="ECO:0008006" key="5">
    <source>
        <dbReference type="Google" id="ProtNLM"/>
    </source>
</evidence>
<gene>
    <name evidence="3" type="ORF">J2W55_003475</name>
</gene>
<dbReference type="Proteomes" id="UP001247620">
    <property type="component" value="Unassembled WGS sequence"/>
</dbReference>
<keyword evidence="2" id="KW-0732">Signal</keyword>
<feature type="signal peptide" evidence="2">
    <location>
        <begin position="1"/>
        <end position="20"/>
    </location>
</feature>
<feature type="transmembrane region" description="Helical" evidence="1">
    <location>
        <begin position="154"/>
        <end position="170"/>
    </location>
</feature>
<dbReference type="RefSeq" id="WP_310098217.1">
    <property type="nucleotide sequence ID" value="NZ_JAVDUU010000003.1"/>
</dbReference>
<keyword evidence="1" id="KW-1133">Transmembrane helix</keyword>
<protein>
    <recommendedName>
        <fullName evidence="5">Four helix bundle sensory module for signal transduction</fullName>
    </recommendedName>
</protein>
<dbReference type="EMBL" id="JAVDUU010000003">
    <property type="protein sequence ID" value="MDR6943622.1"/>
    <property type="molecule type" value="Genomic_DNA"/>
</dbReference>
<sequence length="177" mass="20873">MKKIILLYLFCFWGTGMLYAQTNSQISADSIAYQLQRKKINGMLDMRKQRFGQYQQSLNEHSGIFGLQTKNDIRRSNNILMDIVKTDDNIYKELKILLEYRAFQQRQIQNHTKEAESINQGYMTTINKLRQRNLQLKADFQKAVEQKQSSQRNYIIIIVLMLASILFLLNKKSKVKV</sequence>
<name>A0ABU1TE32_9SPHI</name>
<accession>A0ABU1TE32</accession>
<keyword evidence="4" id="KW-1185">Reference proteome</keyword>
<keyword evidence="1" id="KW-0812">Transmembrane</keyword>
<evidence type="ECO:0000256" key="2">
    <source>
        <dbReference type="SAM" id="SignalP"/>
    </source>
</evidence>
<evidence type="ECO:0000313" key="3">
    <source>
        <dbReference type="EMBL" id="MDR6943622.1"/>
    </source>
</evidence>
<proteinExistence type="predicted"/>
<keyword evidence="1" id="KW-0472">Membrane</keyword>
<reference evidence="3 4" key="1">
    <citation type="submission" date="2023-07" db="EMBL/GenBank/DDBJ databases">
        <title>Sorghum-associated microbial communities from plants grown in Nebraska, USA.</title>
        <authorList>
            <person name="Schachtman D."/>
        </authorList>
    </citation>
    <scope>NUCLEOTIDE SEQUENCE [LARGE SCALE GENOMIC DNA]</scope>
    <source>
        <strain evidence="3 4">3262</strain>
    </source>
</reference>
<comment type="caution">
    <text evidence="3">The sequence shown here is derived from an EMBL/GenBank/DDBJ whole genome shotgun (WGS) entry which is preliminary data.</text>
</comment>
<feature type="chain" id="PRO_5045450044" description="Four helix bundle sensory module for signal transduction" evidence="2">
    <location>
        <begin position="21"/>
        <end position="177"/>
    </location>
</feature>